<gene>
    <name evidence="9" type="primary">Atxn1</name>
    <name evidence="9" type="ORF">GTO95_0001014</name>
</gene>
<feature type="compositionally biased region" description="Polar residues" evidence="7">
    <location>
        <begin position="572"/>
        <end position="590"/>
    </location>
</feature>
<evidence type="ECO:0000256" key="4">
    <source>
        <dbReference type="ARBA" id="ARBA00023125"/>
    </source>
</evidence>
<organism evidence="9 10">
    <name type="scientific">Atractosteus spatula</name>
    <name type="common">Alligator gar</name>
    <name type="synonym">Lepisosteus spatula</name>
    <dbReference type="NCBI Taxonomy" id="7917"/>
    <lineage>
        <taxon>Eukaryota</taxon>
        <taxon>Metazoa</taxon>
        <taxon>Chordata</taxon>
        <taxon>Craniata</taxon>
        <taxon>Vertebrata</taxon>
        <taxon>Euteleostomi</taxon>
        <taxon>Actinopterygii</taxon>
        <taxon>Neopterygii</taxon>
        <taxon>Holostei</taxon>
        <taxon>Semionotiformes</taxon>
        <taxon>Lepisosteidae</taxon>
        <taxon>Atractosteus</taxon>
    </lineage>
</organism>
<dbReference type="GO" id="GO:0007399">
    <property type="term" value="P:nervous system development"/>
    <property type="evidence" value="ECO:0007669"/>
    <property type="project" value="TreeGrafter"/>
</dbReference>
<comment type="caution">
    <text evidence="9">The sequence shown here is derived from an EMBL/GenBank/DDBJ whole genome shotgun (WGS) entry which is preliminary data.</text>
</comment>
<keyword evidence="2" id="KW-0678">Repressor</keyword>
<feature type="non-terminal residue" evidence="9">
    <location>
        <position position="629"/>
    </location>
</feature>
<keyword evidence="5" id="KW-0804">Transcription</keyword>
<evidence type="ECO:0000256" key="5">
    <source>
        <dbReference type="ARBA" id="ARBA00023163"/>
    </source>
</evidence>
<dbReference type="EMBL" id="JAAWVO010000100">
    <property type="protein sequence ID" value="MBN3311375.1"/>
    <property type="molecule type" value="Genomic_DNA"/>
</dbReference>
<feature type="region of interest" description="Disordered" evidence="7">
    <location>
        <begin position="552"/>
        <end position="629"/>
    </location>
</feature>
<feature type="region of interest" description="Disordered" evidence="7">
    <location>
        <begin position="382"/>
        <end position="428"/>
    </location>
</feature>
<evidence type="ECO:0000256" key="1">
    <source>
        <dbReference type="ARBA" id="ARBA00004123"/>
    </source>
</evidence>
<comment type="subcellular location">
    <subcellularLocation>
        <location evidence="1">Nucleus</location>
    </subcellularLocation>
</comment>
<evidence type="ECO:0000313" key="10">
    <source>
        <dbReference type="Proteomes" id="UP000736164"/>
    </source>
</evidence>
<feature type="domain" description="AXH" evidence="8">
    <location>
        <begin position="423"/>
        <end position="554"/>
    </location>
</feature>
<name>A0A8J7ND39_ATRSP</name>
<evidence type="ECO:0000259" key="8">
    <source>
        <dbReference type="PROSITE" id="PS51148"/>
    </source>
</evidence>
<dbReference type="AlphaFoldDB" id="A0A8J7ND39"/>
<dbReference type="GO" id="GO:0005634">
    <property type="term" value="C:nucleus"/>
    <property type="evidence" value="ECO:0007669"/>
    <property type="project" value="UniProtKB-SubCell"/>
</dbReference>
<proteinExistence type="predicted"/>
<feature type="region of interest" description="Disordered" evidence="7">
    <location>
        <begin position="1"/>
        <end position="80"/>
    </location>
</feature>
<feature type="region of interest" description="Disordered" evidence="7">
    <location>
        <begin position="98"/>
        <end position="125"/>
    </location>
</feature>
<dbReference type="InterPro" id="IPR043404">
    <property type="entry name" value="ATAXIN1-like"/>
</dbReference>
<sequence length="629" mass="69622">MTSAPDRGKECLPPKKREFQASRQSSSEQHPKDDFKQPPPYRNRTGAKLTDSKEPAKGPLLASHYSKDLLPPPPPPPPKFIPPDWTLQWPISFFSPQQDQFSSSQVGDKLSSSSPTWREQCARSVDPADSSLNHLRWKHKPGQVMLHQTRGPSSYHSGFVASTKDNWGCLNLGKQTLGPSVLSPGPHFSQQSAYPRDRIHDNRKYFAAKEVNGLDGRDSRHEHIRRSMHSQESDYHSKTEFTVSHGGYTNGKRRHLGDQKCLAVVSAKDSQPLEVPKAHSPQQDKDSCITVNTLSAAATEKRRVNHEERNASSSMNSMGRAHIYYAVPSLYPAALQAPIAYPIYSHPGQVMAFGLETEAAQKMVISGLSPLDRNVEMMRRGRSLSHSLDHSSGAPIDYSCSSPAGSRSQSSATATSKPSPTSSPAPHSPLVLTHFTKGSLIQLSTGELKNVEDLQTEDFLRSASVSPEFHLSFCTVQHISPSPSQGCAHLQVLLGDQKVQELLKVLVEYPFFVRNQGWSSCCPQRTLQLYGLSCHQIMVGDVCLVLTPAPTPTPVPSTDHQGQTRAVERTSRSGNMPPSSSTLRLTTEDTVTSDKRQQSRKRRWSAPEFVEAHRTPVDLPHSSKHRKQQ</sequence>
<keyword evidence="6" id="KW-0539">Nucleus</keyword>
<evidence type="ECO:0000256" key="7">
    <source>
        <dbReference type="SAM" id="MobiDB-lite"/>
    </source>
</evidence>
<dbReference type="SUPFAM" id="SSF102031">
    <property type="entry name" value="AXH domain"/>
    <property type="match status" value="1"/>
</dbReference>
<keyword evidence="3" id="KW-0805">Transcription regulation</keyword>
<dbReference type="InterPro" id="IPR003652">
    <property type="entry name" value="Ataxin_AXH_dom"/>
</dbReference>
<protein>
    <submittedName>
        <fullName evidence="9">ATX1 protein</fullName>
    </submittedName>
</protein>
<evidence type="ECO:0000313" key="9">
    <source>
        <dbReference type="EMBL" id="MBN3311375.1"/>
    </source>
</evidence>
<dbReference type="Pfam" id="PF08517">
    <property type="entry name" value="AXH"/>
    <property type="match status" value="1"/>
</dbReference>
<feature type="compositionally biased region" description="Pro residues" evidence="7">
    <location>
        <begin position="70"/>
        <end position="80"/>
    </location>
</feature>
<feature type="non-terminal residue" evidence="9">
    <location>
        <position position="1"/>
    </location>
</feature>
<keyword evidence="4" id="KW-0238">DNA-binding</keyword>
<dbReference type="GO" id="GO:0003723">
    <property type="term" value="F:RNA binding"/>
    <property type="evidence" value="ECO:0007669"/>
    <property type="project" value="InterPro"/>
</dbReference>
<feature type="compositionally biased region" description="Basic and acidic residues" evidence="7">
    <location>
        <begin position="1"/>
        <end position="20"/>
    </location>
</feature>
<dbReference type="InterPro" id="IPR036096">
    <property type="entry name" value="Ataxin_AXH_dom_sf"/>
</dbReference>
<dbReference type="Proteomes" id="UP000736164">
    <property type="component" value="Unassembled WGS sequence"/>
</dbReference>
<dbReference type="SMART" id="SM00536">
    <property type="entry name" value="AXH"/>
    <property type="match status" value="1"/>
</dbReference>
<dbReference type="PROSITE" id="PS51148">
    <property type="entry name" value="AXH"/>
    <property type="match status" value="1"/>
</dbReference>
<reference evidence="9" key="1">
    <citation type="journal article" date="2021" name="Cell">
        <title>Tracing the genetic footprints of vertebrate landing in non-teleost ray-finned fishes.</title>
        <authorList>
            <person name="Bi X."/>
            <person name="Wang K."/>
            <person name="Yang L."/>
            <person name="Pan H."/>
            <person name="Jiang H."/>
            <person name="Wei Q."/>
            <person name="Fang M."/>
            <person name="Yu H."/>
            <person name="Zhu C."/>
            <person name="Cai Y."/>
            <person name="He Y."/>
            <person name="Gan X."/>
            <person name="Zeng H."/>
            <person name="Yu D."/>
            <person name="Zhu Y."/>
            <person name="Jiang H."/>
            <person name="Qiu Q."/>
            <person name="Yang H."/>
            <person name="Zhang Y.E."/>
            <person name="Wang W."/>
            <person name="Zhu M."/>
            <person name="He S."/>
            <person name="Zhang G."/>
        </authorList>
    </citation>
    <scope>NUCLEOTIDE SEQUENCE</scope>
    <source>
        <strain evidence="9">Allg_001</strain>
    </source>
</reference>
<evidence type="ECO:0000256" key="6">
    <source>
        <dbReference type="ARBA" id="ARBA00023242"/>
    </source>
</evidence>
<evidence type="ECO:0000256" key="2">
    <source>
        <dbReference type="ARBA" id="ARBA00022491"/>
    </source>
</evidence>
<evidence type="ECO:0000256" key="3">
    <source>
        <dbReference type="ARBA" id="ARBA00023015"/>
    </source>
</evidence>
<dbReference type="GO" id="GO:0003677">
    <property type="term" value="F:DNA binding"/>
    <property type="evidence" value="ECO:0007669"/>
    <property type="project" value="UniProtKB-KW"/>
</dbReference>
<dbReference type="PANTHER" id="PTHR13392:SF14">
    <property type="entry name" value="ATAXIN-1-LIKE"/>
    <property type="match status" value="1"/>
</dbReference>
<feature type="compositionally biased region" description="Low complexity" evidence="7">
    <location>
        <begin position="399"/>
        <end position="420"/>
    </location>
</feature>
<dbReference type="PANTHER" id="PTHR13392">
    <property type="entry name" value="ATAXIN 1"/>
    <property type="match status" value="1"/>
</dbReference>
<keyword evidence="10" id="KW-1185">Reference proteome</keyword>
<accession>A0A8J7ND39</accession>
<dbReference type="GO" id="GO:0000122">
    <property type="term" value="P:negative regulation of transcription by RNA polymerase II"/>
    <property type="evidence" value="ECO:0007669"/>
    <property type="project" value="TreeGrafter"/>
</dbReference>